<reference evidence="15 16" key="1">
    <citation type="submission" date="2017-06" db="EMBL/GenBank/DDBJ databases">
        <title>A platform for efficient transgenesis in Macrostomum lignano, a flatworm model organism for stem cell research.</title>
        <authorList>
            <person name="Berezikov E."/>
        </authorList>
    </citation>
    <scope>NUCLEOTIDE SEQUENCE [LARGE SCALE GENOMIC DNA]</scope>
    <source>
        <strain evidence="15">DV1</strain>
        <tissue evidence="15">Whole organism</tissue>
    </source>
</reference>
<feature type="compositionally biased region" description="Polar residues" evidence="10">
    <location>
        <begin position="204"/>
        <end position="214"/>
    </location>
</feature>
<comment type="similarity">
    <text evidence="2">Belongs to the G-protein coupled receptor Fz/Smo family.</text>
</comment>
<evidence type="ECO:0000259" key="13">
    <source>
        <dbReference type="PROSITE" id="PS50038"/>
    </source>
</evidence>
<feature type="domain" description="G-protein coupled receptors family 2 profile 2" evidence="14">
    <location>
        <begin position="259"/>
        <end position="423"/>
    </location>
</feature>
<dbReference type="InterPro" id="IPR000539">
    <property type="entry name" value="Frizzled/Smoothened_7TM"/>
</dbReference>
<protein>
    <recommendedName>
        <fullName evidence="17">Frizzled-4</fullName>
    </recommendedName>
</protein>
<dbReference type="InterPro" id="IPR036790">
    <property type="entry name" value="Frizzled_dom_sf"/>
</dbReference>
<feature type="disulfide bond" evidence="9">
    <location>
        <begin position="120"/>
        <end position="144"/>
    </location>
</feature>
<comment type="caution">
    <text evidence="15">The sequence shown here is derived from an EMBL/GenBank/DDBJ whole genome shotgun (WGS) entry which is preliminary data.</text>
</comment>
<evidence type="ECO:0000256" key="4">
    <source>
        <dbReference type="ARBA" id="ARBA00022692"/>
    </source>
</evidence>
<evidence type="ECO:0000256" key="7">
    <source>
        <dbReference type="ARBA" id="ARBA00023157"/>
    </source>
</evidence>
<keyword evidence="3" id="KW-0217">Developmental protein</keyword>
<evidence type="ECO:0000313" key="16">
    <source>
        <dbReference type="Proteomes" id="UP000215902"/>
    </source>
</evidence>
<evidence type="ECO:0000256" key="12">
    <source>
        <dbReference type="SAM" id="SignalP"/>
    </source>
</evidence>
<dbReference type="SMART" id="SM01330">
    <property type="entry name" value="Frizzled"/>
    <property type="match status" value="1"/>
</dbReference>
<evidence type="ECO:0000256" key="11">
    <source>
        <dbReference type="SAM" id="Phobius"/>
    </source>
</evidence>
<evidence type="ECO:0000256" key="8">
    <source>
        <dbReference type="ARBA" id="ARBA00023170"/>
    </source>
</evidence>
<gene>
    <name evidence="15" type="ORF">BOX15_Mlig017100g1</name>
</gene>
<organism evidence="15 16">
    <name type="scientific">Macrostomum lignano</name>
    <dbReference type="NCBI Taxonomy" id="282301"/>
    <lineage>
        <taxon>Eukaryota</taxon>
        <taxon>Metazoa</taxon>
        <taxon>Spiralia</taxon>
        <taxon>Lophotrochozoa</taxon>
        <taxon>Platyhelminthes</taxon>
        <taxon>Rhabditophora</taxon>
        <taxon>Macrostomorpha</taxon>
        <taxon>Macrostomida</taxon>
        <taxon>Macrostomidae</taxon>
        <taxon>Macrostomum</taxon>
    </lineage>
</organism>
<dbReference type="PANTHER" id="PTHR11309">
    <property type="entry name" value="FRIZZLED"/>
    <property type="match status" value="1"/>
</dbReference>
<dbReference type="PROSITE" id="PS50038">
    <property type="entry name" value="FZ"/>
    <property type="match status" value="1"/>
</dbReference>
<evidence type="ECO:0000256" key="9">
    <source>
        <dbReference type="PROSITE-ProRule" id="PRU00090"/>
    </source>
</evidence>
<accession>A0A267EYZ6</accession>
<comment type="subcellular location">
    <subcellularLocation>
        <location evidence="1">Membrane</location>
        <topology evidence="1">Multi-pass membrane protein</topology>
    </subcellularLocation>
</comment>
<dbReference type="STRING" id="282301.A0A267EYZ6"/>
<keyword evidence="4 11" id="KW-0812">Transmembrane</keyword>
<evidence type="ECO:0000256" key="6">
    <source>
        <dbReference type="ARBA" id="ARBA00023136"/>
    </source>
</evidence>
<keyword evidence="16" id="KW-1185">Reference proteome</keyword>
<dbReference type="GO" id="GO:0035567">
    <property type="term" value="P:non-canonical Wnt signaling pathway"/>
    <property type="evidence" value="ECO:0007669"/>
    <property type="project" value="TreeGrafter"/>
</dbReference>
<evidence type="ECO:0000256" key="10">
    <source>
        <dbReference type="SAM" id="MobiDB-lite"/>
    </source>
</evidence>
<dbReference type="GO" id="GO:0060070">
    <property type="term" value="P:canonical Wnt signaling pathway"/>
    <property type="evidence" value="ECO:0007669"/>
    <property type="project" value="TreeGrafter"/>
</dbReference>
<dbReference type="Gene3D" id="1.20.1070.10">
    <property type="entry name" value="Rhodopsin 7-helix transmembrane proteins"/>
    <property type="match status" value="1"/>
</dbReference>
<dbReference type="GO" id="GO:0016020">
    <property type="term" value="C:membrane"/>
    <property type="evidence" value="ECO:0007669"/>
    <property type="project" value="UniProtKB-SubCell"/>
</dbReference>
<evidence type="ECO:0000256" key="1">
    <source>
        <dbReference type="ARBA" id="ARBA00004141"/>
    </source>
</evidence>
<feature type="transmembrane region" description="Helical" evidence="11">
    <location>
        <begin position="348"/>
        <end position="372"/>
    </location>
</feature>
<dbReference type="SUPFAM" id="SSF63501">
    <property type="entry name" value="Frizzled cysteine-rich domain"/>
    <property type="match status" value="1"/>
</dbReference>
<dbReference type="Proteomes" id="UP000215902">
    <property type="component" value="Unassembled WGS sequence"/>
</dbReference>
<feature type="region of interest" description="Disordered" evidence="10">
    <location>
        <begin position="488"/>
        <end position="575"/>
    </location>
</feature>
<keyword evidence="12" id="KW-0732">Signal</keyword>
<sequence>MNSHVGNLTLLLFFTALLKSAALSTSAVVSLTGDEAASMSSRADQFCAPVPIRVPVCSKIRYNTTASFIAQDRVAFLLGNLQELVNTNCAPYLRLLACSVHLPLCNSDQSLLVRPCREFCSSVKGLCEAQLRRYGIEWPSHLNCDQLELEDNGSKKNLCLRPIEEEFNAQMMKKQPPPPHLPLPPPHSPQIVGASAGSGNGSGTVDSAATSTAPGSAVPDADWSSDAPKCSAAELPVGGVGGWCAKRCLSSYLFAKEDRDFADAWMLAWSVAAAACAILALATFALEPGRFRYPERPVVWVAACHLVHAGAHLLRAALGPELACSRSSAALSGSRGELALVSRHAGQWCAAIFLLLYFSWLSGLLWWLALALCWHLSAARRWHHGLLAERTVWLHLLAWGAPLLLSVTLLVLHRIEGTSSPTCAWWTAPGQPICSCFRWCRWPPHCCSASAFWPPPCARRCCPRPPPIRLFQPTSAGRTSGRLTNPQAEEELLSRDQPKAPHRSSGRPASACSPSCSPCRPPACWPPTSTSWPSGRAGLKASQRCWPGPAAPAAKESTASPGVACRPGLRPPSTC</sequence>
<dbReference type="SMART" id="SM00063">
    <property type="entry name" value="FRI"/>
    <property type="match status" value="1"/>
</dbReference>
<dbReference type="InterPro" id="IPR020067">
    <property type="entry name" value="Frizzled_dom"/>
</dbReference>
<dbReference type="Gene3D" id="1.10.2000.10">
    <property type="entry name" value="Frizzled cysteine-rich domain"/>
    <property type="match status" value="1"/>
</dbReference>
<feature type="disulfide bond" evidence="9">
    <location>
        <begin position="89"/>
        <end position="127"/>
    </location>
</feature>
<feature type="chain" id="PRO_5012062954" description="Frizzled-4" evidence="12">
    <location>
        <begin position="23"/>
        <end position="575"/>
    </location>
</feature>
<dbReference type="EMBL" id="NIVC01001537">
    <property type="protein sequence ID" value="PAA66721.1"/>
    <property type="molecule type" value="Genomic_DNA"/>
</dbReference>
<dbReference type="InterPro" id="IPR015526">
    <property type="entry name" value="Frizzled/SFRP"/>
</dbReference>
<evidence type="ECO:0008006" key="17">
    <source>
        <dbReference type="Google" id="ProtNLM"/>
    </source>
</evidence>
<keyword evidence="8" id="KW-0675">Receptor</keyword>
<feature type="compositionally biased region" description="Pro residues" evidence="10">
    <location>
        <begin position="175"/>
        <end position="188"/>
    </location>
</feature>
<dbReference type="PRINTS" id="PR00489">
    <property type="entry name" value="FRIZZLED"/>
</dbReference>
<name>A0A267EYZ6_9PLAT</name>
<dbReference type="Pfam" id="PF01534">
    <property type="entry name" value="Frizzled"/>
    <property type="match status" value="1"/>
</dbReference>
<feature type="compositionally biased region" description="Low complexity" evidence="10">
    <location>
        <begin position="506"/>
        <end position="518"/>
    </location>
</feature>
<keyword evidence="7 9" id="KW-1015">Disulfide bond</keyword>
<proteinExistence type="inferred from homology"/>
<comment type="caution">
    <text evidence="9">Lacks conserved residue(s) required for the propagation of feature annotation.</text>
</comment>
<keyword evidence="5 11" id="KW-1133">Transmembrane helix</keyword>
<dbReference type="GO" id="GO:0004888">
    <property type="term" value="F:transmembrane signaling receptor activity"/>
    <property type="evidence" value="ECO:0007669"/>
    <property type="project" value="InterPro"/>
</dbReference>
<dbReference type="CDD" id="cd07066">
    <property type="entry name" value="CRD_FZ"/>
    <property type="match status" value="1"/>
</dbReference>
<dbReference type="OrthoDB" id="5959102at2759"/>
<evidence type="ECO:0000313" key="15">
    <source>
        <dbReference type="EMBL" id="PAA66721.1"/>
    </source>
</evidence>
<feature type="transmembrane region" description="Helical" evidence="11">
    <location>
        <begin position="264"/>
        <end position="286"/>
    </location>
</feature>
<dbReference type="InterPro" id="IPR017981">
    <property type="entry name" value="GPCR_2-like_7TM"/>
</dbReference>
<dbReference type="PANTHER" id="PTHR11309:SF99">
    <property type="entry name" value="FRIZZLED-4"/>
    <property type="match status" value="1"/>
</dbReference>
<feature type="domain" description="FZ" evidence="13">
    <location>
        <begin position="42"/>
        <end position="162"/>
    </location>
</feature>
<evidence type="ECO:0000256" key="3">
    <source>
        <dbReference type="ARBA" id="ARBA00022473"/>
    </source>
</evidence>
<feature type="region of interest" description="Disordered" evidence="10">
    <location>
        <begin position="171"/>
        <end position="220"/>
    </location>
</feature>
<feature type="signal peptide" evidence="12">
    <location>
        <begin position="1"/>
        <end position="22"/>
    </location>
</feature>
<evidence type="ECO:0000256" key="2">
    <source>
        <dbReference type="ARBA" id="ARBA00008077"/>
    </source>
</evidence>
<dbReference type="AlphaFoldDB" id="A0A267EYZ6"/>
<dbReference type="GO" id="GO:0005615">
    <property type="term" value="C:extracellular space"/>
    <property type="evidence" value="ECO:0007669"/>
    <property type="project" value="TreeGrafter"/>
</dbReference>
<evidence type="ECO:0000259" key="14">
    <source>
        <dbReference type="PROSITE" id="PS50261"/>
    </source>
</evidence>
<dbReference type="Pfam" id="PF01392">
    <property type="entry name" value="Fz"/>
    <property type="match status" value="1"/>
</dbReference>
<evidence type="ECO:0000256" key="5">
    <source>
        <dbReference type="ARBA" id="ARBA00022989"/>
    </source>
</evidence>
<dbReference type="PROSITE" id="PS50261">
    <property type="entry name" value="G_PROTEIN_RECEP_F2_4"/>
    <property type="match status" value="1"/>
</dbReference>
<feature type="transmembrane region" description="Helical" evidence="11">
    <location>
        <begin position="392"/>
        <end position="412"/>
    </location>
</feature>
<dbReference type="GO" id="GO:0017147">
    <property type="term" value="F:Wnt-protein binding"/>
    <property type="evidence" value="ECO:0007669"/>
    <property type="project" value="TreeGrafter"/>
</dbReference>
<keyword evidence="6 11" id="KW-0472">Membrane</keyword>